<dbReference type="CDD" id="cd13578">
    <property type="entry name" value="PBP2_Bug27"/>
    <property type="match status" value="1"/>
</dbReference>
<comment type="caution">
    <text evidence="3">The sequence shown here is derived from an EMBL/GenBank/DDBJ whole genome shotgun (WGS) entry which is preliminary data.</text>
</comment>
<dbReference type="RefSeq" id="WP_176070793.1">
    <property type="nucleotide sequence ID" value="NZ_JABWMJ010000010.1"/>
</dbReference>
<keyword evidence="2" id="KW-0732">Signal</keyword>
<dbReference type="Gene3D" id="3.40.190.150">
    <property type="entry name" value="Bordetella uptake gene, domain 1"/>
    <property type="match status" value="1"/>
</dbReference>
<proteinExistence type="inferred from homology"/>
<dbReference type="SUPFAM" id="SSF53850">
    <property type="entry name" value="Periplasmic binding protein-like II"/>
    <property type="match status" value="1"/>
</dbReference>
<sequence>MKWFAVFGLAAAALFSSPVAQAQSWPQKPIRMIVPFSAGGPSDAIARALANALTESLGQQVVVDNRTGAGGSLGIDLVVKSPPDGYTLGFAHTGSMAVNPHLYRKHPFDPLTQLTAITPVVAYTNVLVVNPSIPVKNVREFVAWAKANPVKATIASGGNGATNHLAAELLKSLTGAPLTHIPYKGNAPAMNDVIGGSVAAMFDIPTTAIPQINGGKVRALATVSAKRSAFLPDVPTMDEAGVAGYADAGSDLWFGLVAPHAVPQPIVDRIYTEVVRALKTPALRQTVRQMAYEVWTMPPGQFKAFLEADYVKWGKVVRLSGATLE</sequence>
<feature type="chain" id="PRO_5031015779" evidence="2">
    <location>
        <begin position="23"/>
        <end position="325"/>
    </location>
</feature>
<evidence type="ECO:0000313" key="4">
    <source>
        <dbReference type="Proteomes" id="UP000529637"/>
    </source>
</evidence>
<keyword evidence="4" id="KW-1185">Reference proteome</keyword>
<dbReference type="PIRSF" id="PIRSF017082">
    <property type="entry name" value="YflP"/>
    <property type="match status" value="1"/>
</dbReference>
<dbReference type="PANTHER" id="PTHR42928">
    <property type="entry name" value="TRICARBOXYLATE-BINDING PROTEIN"/>
    <property type="match status" value="1"/>
</dbReference>
<dbReference type="EMBL" id="JABWMJ010000010">
    <property type="protein sequence ID" value="NUZ07952.1"/>
    <property type="molecule type" value="Genomic_DNA"/>
</dbReference>
<name>A0A7Y6TYC5_9BURK</name>
<evidence type="ECO:0000313" key="3">
    <source>
        <dbReference type="EMBL" id="NUZ07952.1"/>
    </source>
</evidence>
<dbReference type="Proteomes" id="UP000529637">
    <property type="component" value="Unassembled WGS sequence"/>
</dbReference>
<protein>
    <submittedName>
        <fullName evidence="3">Tripartite tricarboxylate transporter substrate binding protein</fullName>
    </submittedName>
</protein>
<dbReference type="PANTHER" id="PTHR42928:SF5">
    <property type="entry name" value="BLR1237 PROTEIN"/>
    <property type="match status" value="1"/>
</dbReference>
<evidence type="ECO:0000256" key="1">
    <source>
        <dbReference type="ARBA" id="ARBA00006987"/>
    </source>
</evidence>
<organism evidence="3 4">
    <name type="scientific">Piscinibacter koreensis</name>
    <dbReference type="NCBI Taxonomy" id="2742824"/>
    <lineage>
        <taxon>Bacteria</taxon>
        <taxon>Pseudomonadati</taxon>
        <taxon>Pseudomonadota</taxon>
        <taxon>Betaproteobacteria</taxon>
        <taxon>Burkholderiales</taxon>
        <taxon>Sphaerotilaceae</taxon>
        <taxon>Piscinibacter</taxon>
    </lineage>
</organism>
<dbReference type="Pfam" id="PF03401">
    <property type="entry name" value="TctC"/>
    <property type="match status" value="1"/>
</dbReference>
<dbReference type="InterPro" id="IPR005064">
    <property type="entry name" value="BUG"/>
</dbReference>
<comment type="similarity">
    <text evidence="1">Belongs to the UPF0065 (bug) family.</text>
</comment>
<dbReference type="AlphaFoldDB" id="A0A7Y6TYC5"/>
<dbReference type="InterPro" id="IPR042100">
    <property type="entry name" value="Bug_dom1"/>
</dbReference>
<gene>
    <name evidence="3" type="ORF">HQN59_19485</name>
</gene>
<feature type="signal peptide" evidence="2">
    <location>
        <begin position="1"/>
        <end position="22"/>
    </location>
</feature>
<accession>A0A7Y6TYC5</accession>
<reference evidence="3 4" key="1">
    <citation type="submission" date="2020-06" db="EMBL/GenBank/DDBJ databases">
        <title>Schlegella sp. ID0723 isolated from air conditioner.</title>
        <authorList>
            <person name="Kim D.Y."/>
            <person name="Kim D.-U."/>
        </authorList>
    </citation>
    <scope>NUCLEOTIDE SEQUENCE [LARGE SCALE GENOMIC DNA]</scope>
    <source>
        <strain evidence="3 4">ID0723</strain>
    </source>
</reference>
<evidence type="ECO:0000256" key="2">
    <source>
        <dbReference type="SAM" id="SignalP"/>
    </source>
</evidence>
<dbReference type="Gene3D" id="3.40.190.10">
    <property type="entry name" value="Periplasmic binding protein-like II"/>
    <property type="match status" value="1"/>
</dbReference>